<protein>
    <submittedName>
        <fullName evidence="1">Uncharacterized protein</fullName>
    </submittedName>
</protein>
<evidence type="ECO:0000313" key="2">
    <source>
        <dbReference type="Proteomes" id="UP000235672"/>
    </source>
</evidence>
<sequence length="285" mass="34113">MPGLTVPESDSKATLGTTAASRSSFCRAKLGTSLGQNAKRWQRLFHALPTELHVNIMAQLHRDPVWQICFGLTAPYFYWQVFHEVREEKRYGEEGKVYPIRCRPHDLRFQVSVCGQYSVFGWGEYGYLLDVNDKPTDTIEWHRCLGERLWEEWWLWGDLRYCTECVKYKPESAFEEFDREQEMLQRASNMNMEVEFWWLGDICRRCRVKQLCRDLREREEVREQRGNPWEERKSLGLKRLGNDDKTEEALQEMERSWTYSRWRDECGTLNGNYETWESIFLKMGI</sequence>
<dbReference type="AlphaFoldDB" id="A0A2J6QMG3"/>
<gene>
    <name evidence="1" type="ORF">NA56DRAFT_743764</name>
</gene>
<evidence type="ECO:0000313" key="1">
    <source>
        <dbReference type="EMBL" id="PMD27450.1"/>
    </source>
</evidence>
<dbReference type="EMBL" id="KZ613466">
    <property type="protein sequence ID" value="PMD27450.1"/>
    <property type="molecule type" value="Genomic_DNA"/>
</dbReference>
<dbReference type="Proteomes" id="UP000235672">
    <property type="component" value="Unassembled WGS sequence"/>
</dbReference>
<dbReference type="OrthoDB" id="3507865at2759"/>
<proteinExistence type="predicted"/>
<reference evidence="1 2" key="1">
    <citation type="submission" date="2016-05" db="EMBL/GenBank/DDBJ databases">
        <title>A degradative enzymes factory behind the ericoid mycorrhizal symbiosis.</title>
        <authorList>
            <consortium name="DOE Joint Genome Institute"/>
            <person name="Martino E."/>
            <person name="Morin E."/>
            <person name="Grelet G."/>
            <person name="Kuo A."/>
            <person name="Kohler A."/>
            <person name="Daghino S."/>
            <person name="Barry K."/>
            <person name="Choi C."/>
            <person name="Cichocki N."/>
            <person name="Clum A."/>
            <person name="Copeland A."/>
            <person name="Hainaut M."/>
            <person name="Haridas S."/>
            <person name="Labutti K."/>
            <person name="Lindquist E."/>
            <person name="Lipzen A."/>
            <person name="Khouja H.-R."/>
            <person name="Murat C."/>
            <person name="Ohm R."/>
            <person name="Olson A."/>
            <person name="Spatafora J."/>
            <person name="Veneault-Fourrey C."/>
            <person name="Henrissat B."/>
            <person name="Grigoriev I."/>
            <person name="Martin F."/>
            <person name="Perotto S."/>
        </authorList>
    </citation>
    <scope>NUCLEOTIDE SEQUENCE [LARGE SCALE GENOMIC DNA]</scope>
    <source>
        <strain evidence="1 2">UAMH 7357</strain>
    </source>
</reference>
<accession>A0A2J6QMG3</accession>
<keyword evidence="2" id="KW-1185">Reference proteome</keyword>
<organism evidence="1 2">
    <name type="scientific">Hyaloscypha hepaticicola</name>
    <dbReference type="NCBI Taxonomy" id="2082293"/>
    <lineage>
        <taxon>Eukaryota</taxon>
        <taxon>Fungi</taxon>
        <taxon>Dikarya</taxon>
        <taxon>Ascomycota</taxon>
        <taxon>Pezizomycotina</taxon>
        <taxon>Leotiomycetes</taxon>
        <taxon>Helotiales</taxon>
        <taxon>Hyaloscyphaceae</taxon>
        <taxon>Hyaloscypha</taxon>
    </lineage>
</organism>
<name>A0A2J6QMG3_9HELO</name>